<dbReference type="Proteomes" id="UP000030901">
    <property type="component" value="Chromosome"/>
</dbReference>
<organism evidence="2 3">
    <name type="scientific">Frischella perrara</name>
    <dbReference type="NCBI Taxonomy" id="1267021"/>
    <lineage>
        <taxon>Bacteria</taxon>
        <taxon>Pseudomonadati</taxon>
        <taxon>Pseudomonadota</taxon>
        <taxon>Gammaproteobacteria</taxon>
        <taxon>Orbales</taxon>
        <taxon>Orbaceae</taxon>
        <taxon>Frischella</taxon>
    </lineage>
</organism>
<evidence type="ECO:0000256" key="1">
    <source>
        <dbReference type="SAM" id="SignalP"/>
    </source>
</evidence>
<dbReference type="AlphaFoldDB" id="A0A0A7RYH5"/>
<dbReference type="KEGG" id="fpp:FPB0191_00471"/>
<gene>
    <name evidence="2" type="ORF">FPB0191_00471</name>
</gene>
<name>A0A0A7RYH5_FRIPE</name>
<reference evidence="2 3" key="1">
    <citation type="journal article" date="2014" name="Appl. Environ. Microbiol.">
        <title>Gut symbionts from distinct hosts exhibit genotoxic activity via divergent colibactin biosynthetic pathways.</title>
        <authorList>
            <person name="Engel P."/>
            <person name="Vizcaino M.I."/>
            <person name="Crawford J.M."/>
        </authorList>
    </citation>
    <scope>NUCLEOTIDE SEQUENCE [LARGE SCALE GENOMIC DNA]</scope>
    <source>
        <strain evidence="2 3">PEB0191</strain>
    </source>
</reference>
<evidence type="ECO:0000313" key="3">
    <source>
        <dbReference type="Proteomes" id="UP000030901"/>
    </source>
</evidence>
<evidence type="ECO:0008006" key="4">
    <source>
        <dbReference type="Google" id="ProtNLM"/>
    </source>
</evidence>
<feature type="chain" id="PRO_5002033166" description="Lipoprotein" evidence="1">
    <location>
        <begin position="24"/>
        <end position="172"/>
    </location>
</feature>
<dbReference type="PROSITE" id="PS51257">
    <property type="entry name" value="PROKAR_LIPOPROTEIN"/>
    <property type="match status" value="1"/>
</dbReference>
<dbReference type="EMBL" id="CP009056">
    <property type="protein sequence ID" value="AJA44303.1"/>
    <property type="molecule type" value="Genomic_DNA"/>
</dbReference>
<proteinExistence type="predicted"/>
<dbReference type="STRING" id="1267021.FPB0191_00471"/>
<keyword evidence="3" id="KW-1185">Reference proteome</keyword>
<keyword evidence="1" id="KW-0732">Signal</keyword>
<protein>
    <recommendedName>
        <fullName evidence="4">Lipoprotein</fullName>
    </recommendedName>
</protein>
<dbReference type="RefSeq" id="WP_162485145.1">
    <property type="nucleotide sequence ID" value="NZ_CAMLJH010000003.1"/>
</dbReference>
<sequence length="172" mass="19882">MKNNFFFLSLLAVLLTGCQVLNFKTEPATIPDCQYNKLSGTEFQFDKLAENQINKGFNHVYVAQSRASATLSAKYQNMHGKLTGKVFEVNYRKINRWGRQASIYDLFYDNNDNEDIYLTPQQKEKRDKEAKYVFYQAILTNCQVVYVSVNSLADTKFNPQLVNDKGLTLINY</sequence>
<feature type="signal peptide" evidence="1">
    <location>
        <begin position="1"/>
        <end position="23"/>
    </location>
</feature>
<dbReference type="HOGENOM" id="CLU_1553069_0_0_6"/>
<accession>A0A0A7RYH5</accession>
<evidence type="ECO:0000313" key="2">
    <source>
        <dbReference type="EMBL" id="AJA44303.1"/>
    </source>
</evidence>